<reference evidence="1" key="1">
    <citation type="submission" date="2020-05" db="EMBL/GenBank/DDBJ databases">
        <authorList>
            <person name="Chiriac C."/>
            <person name="Salcher M."/>
            <person name="Ghai R."/>
            <person name="Kavagutti S V."/>
        </authorList>
    </citation>
    <scope>NUCLEOTIDE SEQUENCE</scope>
</reference>
<evidence type="ECO:0000313" key="1">
    <source>
        <dbReference type="EMBL" id="CAB4707281.1"/>
    </source>
</evidence>
<accession>A0A6J6Q663</accession>
<name>A0A6J6Q663_9ZZZZ</name>
<dbReference type="EMBL" id="CAEZXP010000007">
    <property type="protein sequence ID" value="CAB4707281.1"/>
    <property type="molecule type" value="Genomic_DNA"/>
</dbReference>
<gene>
    <name evidence="1" type="ORF">UFOPK2399_01755</name>
</gene>
<dbReference type="AlphaFoldDB" id="A0A6J6Q663"/>
<proteinExistence type="predicted"/>
<protein>
    <submittedName>
        <fullName evidence="1">Unannotated protein</fullName>
    </submittedName>
</protein>
<organism evidence="1">
    <name type="scientific">freshwater metagenome</name>
    <dbReference type="NCBI Taxonomy" id="449393"/>
    <lineage>
        <taxon>unclassified sequences</taxon>
        <taxon>metagenomes</taxon>
        <taxon>ecological metagenomes</taxon>
    </lineage>
</organism>
<sequence length="111" mass="12374">MLEPDALRGKTVLVDVTCISPAGKEIDQFQVVGVIELASERSIGIRRKGMTELYGLPPLFHRFRAADPDETYIWRRTGEALEPVDFVVDFSVSVGDAEMMLMVRSLGFQNA</sequence>